<comment type="similarity">
    <text evidence="8 9">Belongs to the TRAP transporter small permease family.</text>
</comment>
<keyword evidence="5 9" id="KW-0812">Transmembrane</keyword>
<comment type="subunit">
    <text evidence="9">The complex comprises the extracytoplasmic solute receptor protein and the two transmembrane proteins.</text>
</comment>
<comment type="subcellular location">
    <subcellularLocation>
        <location evidence="1 9">Cell inner membrane</location>
        <topology evidence="1 9">Multi-pass membrane protein</topology>
    </subcellularLocation>
</comment>
<keyword evidence="12" id="KW-1185">Reference proteome</keyword>
<dbReference type="RefSeq" id="WP_169626878.1">
    <property type="nucleotide sequence ID" value="NZ_JABBNT010000006.1"/>
</dbReference>
<evidence type="ECO:0000256" key="5">
    <source>
        <dbReference type="ARBA" id="ARBA00022692"/>
    </source>
</evidence>
<name>A0A7Y0HIF0_9PROT</name>
<feature type="transmembrane region" description="Helical" evidence="9">
    <location>
        <begin position="146"/>
        <end position="166"/>
    </location>
</feature>
<keyword evidence="3" id="KW-1003">Cell membrane</keyword>
<comment type="caution">
    <text evidence="11">The sequence shown here is derived from an EMBL/GenBank/DDBJ whole genome shotgun (WGS) entry which is preliminary data.</text>
</comment>
<evidence type="ECO:0000313" key="11">
    <source>
        <dbReference type="EMBL" id="NMM46479.1"/>
    </source>
</evidence>
<feature type="transmembrane region" description="Helical" evidence="9">
    <location>
        <begin position="85"/>
        <end position="107"/>
    </location>
</feature>
<dbReference type="Proteomes" id="UP000539372">
    <property type="component" value="Unassembled WGS sequence"/>
</dbReference>
<dbReference type="GO" id="GO:0022857">
    <property type="term" value="F:transmembrane transporter activity"/>
    <property type="evidence" value="ECO:0007669"/>
    <property type="project" value="UniProtKB-UniRule"/>
</dbReference>
<accession>A0A7Y0HIF0</accession>
<evidence type="ECO:0000313" key="12">
    <source>
        <dbReference type="Proteomes" id="UP000539372"/>
    </source>
</evidence>
<evidence type="ECO:0000256" key="4">
    <source>
        <dbReference type="ARBA" id="ARBA00022519"/>
    </source>
</evidence>
<keyword evidence="4 9" id="KW-0997">Cell inner membrane</keyword>
<keyword evidence="7 9" id="KW-0472">Membrane</keyword>
<dbReference type="InterPro" id="IPR055348">
    <property type="entry name" value="DctQ"/>
</dbReference>
<evidence type="ECO:0000259" key="10">
    <source>
        <dbReference type="Pfam" id="PF04290"/>
    </source>
</evidence>
<feature type="transmembrane region" description="Helical" evidence="9">
    <location>
        <begin position="47"/>
        <end position="65"/>
    </location>
</feature>
<dbReference type="PANTHER" id="PTHR35011">
    <property type="entry name" value="2,3-DIKETO-L-GULONATE TRAP TRANSPORTER SMALL PERMEASE PROTEIN YIAM"/>
    <property type="match status" value="1"/>
</dbReference>
<dbReference type="AlphaFoldDB" id="A0A7Y0HIF0"/>
<feature type="domain" description="Tripartite ATP-independent periplasmic transporters DctQ component" evidence="10">
    <location>
        <begin position="24"/>
        <end position="170"/>
    </location>
</feature>
<evidence type="ECO:0000256" key="2">
    <source>
        <dbReference type="ARBA" id="ARBA00022448"/>
    </source>
</evidence>
<dbReference type="GO" id="GO:0015740">
    <property type="term" value="P:C4-dicarboxylate transport"/>
    <property type="evidence" value="ECO:0007669"/>
    <property type="project" value="TreeGrafter"/>
</dbReference>
<proteinExistence type="inferred from homology"/>
<evidence type="ECO:0000256" key="3">
    <source>
        <dbReference type="ARBA" id="ARBA00022475"/>
    </source>
</evidence>
<sequence length="173" mass="18845">MAAIQKAFRTLFAWGSGISMALVFGIIFVNSLRRYTIGKSLEWGEELPIYLTIYGVMFGLGYAYLQDRHIRFTVLTDFLTNRQRLILFAASDVITAVVGVLLTRAGIVFATRRGEIEASGLIGTAKDLAAATGIDGFVALGQMGTYQYAIAVGGAILAIAAVLRLISRLREFR</sequence>
<keyword evidence="2 9" id="KW-0813">Transport</keyword>
<evidence type="ECO:0000256" key="9">
    <source>
        <dbReference type="RuleBase" id="RU369079"/>
    </source>
</evidence>
<evidence type="ECO:0000256" key="6">
    <source>
        <dbReference type="ARBA" id="ARBA00022989"/>
    </source>
</evidence>
<protein>
    <recommendedName>
        <fullName evidence="9">TRAP transporter small permease protein</fullName>
    </recommendedName>
</protein>
<gene>
    <name evidence="11" type="ORF">HH303_18455</name>
</gene>
<comment type="function">
    <text evidence="9">Part of the tripartite ATP-independent periplasmic (TRAP) transport system.</text>
</comment>
<keyword evidence="6 9" id="KW-1133">Transmembrane helix</keyword>
<reference evidence="11 12" key="1">
    <citation type="submission" date="2020-04" db="EMBL/GenBank/DDBJ databases">
        <title>Rhodospirillaceae bacterium KN72 isolated from deep sea.</title>
        <authorList>
            <person name="Zhang D.-C."/>
        </authorList>
    </citation>
    <scope>NUCLEOTIDE SEQUENCE [LARGE SCALE GENOMIC DNA]</scope>
    <source>
        <strain evidence="11 12">KN72</strain>
    </source>
</reference>
<evidence type="ECO:0000256" key="8">
    <source>
        <dbReference type="ARBA" id="ARBA00038436"/>
    </source>
</evidence>
<dbReference type="PANTHER" id="PTHR35011:SF11">
    <property type="entry name" value="TRAP TRANSPORTER SMALL PERMEASE PROTEIN"/>
    <property type="match status" value="1"/>
</dbReference>
<evidence type="ECO:0000256" key="7">
    <source>
        <dbReference type="ARBA" id="ARBA00023136"/>
    </source>
</evidence>
<dbReference type="Pfam" id="PF04290">
    <property type="entry name" value="DctQ"/>
    <property type="match status" value="1"/>
</dbReference>
<dbReference type="GO" id="GO:0005886">
    <property type="term" value="C:plasma membrane"/>
    <property type="evidence" value="ECO:0007669"/>
    <property type="project" value="UniProtKB-SubCell"/>
</dbReference>
<organism evidence="11 12">
    <name type="scientific">Pacificispira spongiicola</name>
    <dbReference type="NCBI Taxonomy" id="2729598"/>
    <lineage>
        <taxon>Bacteria</taxon>
        <taxon>Pseudomonadati</taxon>
        <taxon>Pseudomonadota</taxon>
        <taxon>Alphaproteobacteria</taxon>
        <taxon>Rhodospirillales</taxon>
        <taxon>Rhodospirillaceae</taxon>
        <taxon>Pacificispira</taxon>
    </lineage>
</organism>
<dbReference type="EMBL" id="JABBNT010000006">
    <property type="protein sequence ID" value="NMM46479.1"/>
    <property type="molecule type" value="Genomic_DNA"/>
</dbReference>
<evidence type="ECO:0000256" key="1">
    <source>
        <dbReference type="ARBA" id="ARBA00004429"/>
    </source>
</evidence>
<feature type="transmembrane region" description="Helical" evidence="9">
    <location>
        <begin position="12"/>
        <end position="32"/>
    </location>
</feature>
<dbReference type="InterPro" id="IPR007387">
    <property type="entry name" value="TRAP_DctQ"/>
</dbReference>